<dbReference type="InParanoid" id="D8R5G1"/>
<evidence type="ECO:0000256" key="3">
    <source>
        <dbReference type="ARBA" id="ARBA00022827"/>
    </source>
</evidence>
<accession>D8R5G1</accession>
<proteinExistence type="predicted"/>
<dbReference type="InterPro" id="IPR016164">
    <property type="entry name" value="FAD-linked_Oxase-like_C"/>
</dbReference>
<dbReference type="Gene3D" id="1.10.45.10">
    <property type="entry name" value="Vanillyl-alcohol Oxidase, Chain A, domain 4"/>
    <property type="match status" value="1"/>
</dbReference>
<dbReference type="InterPro" id="IPR016171">
    <property type="entry name" value="Vanillyl_alc_oxidase_C-sub2"/>
</dbReference>
<keyword evidence="6" id="KW-1185">Reference proteome</keyword>
<evidence type="ECO:0000259" key="4">
    <source>
        <dbReference type="Pfam" id="PF02913"/>
    </source>
</evidence>
<dbReference type="InterPro" id="IPR004113">
    <property type="entry name" value="FAD-bd_oxidored_4_C"/>
</dbReference>
<comment type="cofactor">
    <cofactor evidence="1">
        <name>FAD</name>
        <dbReference type="ChEBI" id="CHEBI:57692"/>
    </cofactor>
</comment>
<dbReference type="HOGENOM" id="CLU_2227849_0_0_1"/>
<evidence type="ECO:0000256" key="2">
    <source>
        <dbReference type="ARBA" id="ARBA00022630"/>
    </source>
</evidence>
<dbReference type="Proteomes" id="UP000001514">
    <property type="component" value="Unassembled WGS sequence"/>
</dbReference>
<organism evidence="6">
    <name type="scientific">Selaginella moellendorffii</name>
    <name type="common">Spikemoss</name>
    <dbReference type="NCBI Taxonomy" id="88036"/>
    <lineage>
        <taxon>Eukaryota</taxon>
        <taxon>Viridiplantae</taxon>
        <taxon>Streptophyta</taxon>
        <taxon>Embryophyta</taxon>
        <taxon>Tracheophyta</taxon>
        <taxon>Lycopodiopsida</taxon>
        <taxon>Selaginellales</taxon>
        <taxon>Selaginellaceae</taxon>
        <taxon>Selaginella</taxon>
    </lineage>
</organism>
<dbReference type="GO" id="GO:0050660">
    <property type="term" value="F:flavin adenine dinucleotide binding"/>
    <property type="evidence" value="ECO:0007669"/>
    <property type="project" value="InterPro"/>
</dbReference>
<dbReference type="GO" id="GO:0003824">
    <property type="term" value="F:catalytic activity"/>
    <property type="evidence" value="ECO:0007669"/>
    <property type="project" value="InterPro"/>
</dbReference>
<name>D8R5G1_SELML</name>
<dbReference type="AlphaFoldDB" id="D8R5G1"/>
<keyword evidence="3" id="KW-0274">FAD</keyword>
<reference evidence="5 6" key="1">
    <citation type="journal article" date="2011" name="Science">
        <title>The Selaginella genome identifies genetic changes associated with the evolution of vascular plants.</title>
        <authorList>
            <person name="Banks J.A."/>
            <person name="Nishiyama T."/>
            <person name="Hasebe M."/>
            <person name="Bowman J.L."/>
            <person name="Gribskov M."/>
            <person name="dePamphilis C."/>
            <person name="Albert V.A."/>
            <person name="Aono N."/>
            <person name="Aoyama T."/>
            <person name="Ambrose B.A."/>
            <person name="Ashton N.W."/>
            <person name="Axtell M.J."/>
            <person name="Barker E."/>
            <person name="Barker M.S."/>
            <person name="Bennetzen J.L."/>
            <person name="Bonawitz N.D."/>
            <person name="Chapple C."/>
            <person name="Cheng C."/>
            <person name="Correa L.G."/>
            <person name="Dacre M."/>
            <person name="DeBarry J."/>
            <person name="Dreyer I."/>
            <person name="Elias M."/>
            <person name="Engstrom E.M."/>
            <person name="Estelle M."/>
            <person name="Feng L."/>
            <person name="Finet C."/>
            <person name="Floyd S.K."/>
            <person name="Frommer W.B."/>
            <person name="Fujita T."/>
            <person name="Gramzow L."/>
            <person name="Gutensohn M."/>
            <person name="Harholt J."/>
            <person name="Hattori M."/>
            <person name="Heyl A."/>
            <person name="Hirai T."/>
            <person name="Hiwatashi Y."/>
            <person name="Ishikawa M."/>
            <person name="Iwata M."/>
            <person name="Karol K.G."/>
            <person name="Koehler B."/>
            <person name="Kolukisaoglu U."/>
            <person name="Kubo M."/>
            <person name="Kurata T."/>
            <person name="Lalonde S."/>
            <person name="Li K."/>
            <person name="Li Y."/>
            <person name="Litt A."/>
            <person name="Lyons E."/>
            <person name="Manning G."/>
            <person name="Maruyama T."/>
            <person name="Michael T.P."/>
            <person name="Mikami K."/>
            <person name="Miyazaki S."/>
            <person name="Morinaga S."/>
            <person name="Murata T."/>
            <person name="Mueller-Roeber B."/>
            <person name="Nelson D.R."/>
            <person name="Obara M."/>
            <person name="Oguri Y."/>
            <person name="Olmstead R.G."/>
            <person name="Onodera N."/>
            <person name="Petersen B.L."/>
            <person name="Pils B."/>
            <person name="Prigge M."/>
            <person name="Rensing S.A."/>
            <person name="Riano-Pachon D.M."/>
            <person name="Roberts A.W."/>
            <person name="Sato Y."/>
            <person name="Scheller H.V."/>
            <person name="Schulz B."/>
            <person name="Schulz C."/>
            <person name="Shakirov E.V."/>
            <person name="Shibagaki N."/>
            <person name="Shinohara N."/>
            <person name="Shippen D.E."/>
            <person name="Soerensen I."/>
            <person name="Sotooka R."/>
            <person name="Sugimoto N."/>
            <person name="Sugita M."/>
            <person name="Sumikawa N."/>
            <person name="Tanurdzic M."/>
            <person name="Theissen G."/>
            <person name="Ulvskov P."/>
            <person name="Wakazuki S."/>
            <person name="Weng J.K."/>
            <person name="Willats W.W."/>
            <person name="Wipf D."/>
            <person name="Wolf P.G."/>
            <person name="Yang L."/>
            <person name="Zimmer A.D."/>
            <person name="Zhu Q."/>
            <person name="Mitros T."/>
            <person name="Hellsten U."/>
            <person name="Loque D."/>
            <person name="Otillar R."/>
            <person name="Salamov A."/>
            <person name="Schmutz J."/>
            <person name="Shapiro H."/>
            <person name="Lindquist E."/>
            <person name="Lucas S."/>
            <person name="Rokhsar D."/>
            <person name="Grigoriev I.V."/>
        </authorList>
    </citation>
    <scope>NUCLEOTIDE SEQUENCE [LARGE SCALE GENOMIC DNA]</scope>
</reference>
<feature type="domain" description="FAD-binding oxidoreductase/transferase type 4 C-terminal" evidence="4">
    <location>
        <begin position="95"/>
        <end position="118"/>
    </location>
</feature>
<dbReference type="EMBL" id="GL377572">
    <property type="protein sequence ID" value="EFJ32147.1"/>
    <property type="molecule type" value="Genomic_DNA"/>
</dbReference>
<dbReference type="Gramene" id="EFJ32147">
    <property type="protein sequence ID" value="EFJ32147"/>
    <property type="gene ID" value="SELMODRAFT_407390"/>
</dbReference>
<gene>
    <name evidence="5" type="ORF">SELMODRAFT_407390</name>
</gene>
<protein>
    <recommendedName>
        <fullName evidence="4">FAD-binding oxidoreductase/transferase type 4 C-terminal domain-containing protein</fullName>
    </recommendedName>
</protein>
<evidence type="ECO:0000313" key="6">
    <source>
        <dbReference type="Proteomes" id="UP000001514"/>
    </source>
</evidence>
<dbReference type="KEGG" id="smo:SELMODRAFT_407390"/>
<keyword evidence="2" id="KW-0285">Flavoprotein</keyword>
<sequence length="120" mass="13784">MRSRSGWKASAMNWMNWTPTRCASLRVLVAYCFVHIPRIRFRKYFATVVNQVSQVGHTGLIGGSVPLFDESLIIDQYCHPLPTVNELFYLLIEITKVQLMKNMKKLLDPKGILNPYNVLA</sequence>
<evidence type="ECO:0000313" key="5">
    <source>
        <dbReference type="EMBL" id="EFJ32147.1"/>
    </source>
</evidence>
<dbReference type="Pfam" id="PF02913">
    <property type="entry name" value="FAD-oxidase_C"/>
    <property type="match status" value="1"/>
</dbReference>
<evidence type="ECO:0000256" key="1">
    <source>
        <dbReference type="ARBA" id="ARBA00001974"/>
    </source>
</evidence>
<dbReference type="SUPFAM" id="SSF55103">
    <property type="entry name" value="FAD-linked oxidases, C-terminal domain"/>
    <property type="match status" value="1"/>
</dbReference>